<dbReference type="Pfam" id="PF13704">
    <property type="entry name" value="Glyco_tranf_2_4"/>
    <property type="match status" value="1"/>
</dbReference>
<dbReference type="EMBL" id="JAHRWL010000001">
    <property type="protein sequence ID" value="MBV2360233.1"/>
    <property type="molecule type" value="Genomic_DNA"/>
</dbReference>
<accession>A0ABS6N880</accession>
<protein>
    <submittedName>
        <fullName evidence="2">Glycosyltransferase family 2 protein</fullName>
    </submittedName>
</protein>
<feature type="region of interest" description="Disordered" evidence="1">
    <location>
        <begin position="67"/>
        <end position="86"/>
    </location>
</feature>
<evidence type="ECO:0000313" key="3">
    <source>
        <dbReference type="Proteomes" id="UP001166293"/>
    </source>
</evidence>
<organism evidence="2 3">
    <name type="scientific">Thalassococcus arenae</name>
    <dbReference type="NCBI Taxonomy" id="2851652"/>
    <lineage>
        <taxon>Bacteria</taxon>
        <taxon>Pseudomonadati</taxon>
        <taxon>Pseudomonadota</taxon>
        <taxon>Alphaproteobacteria</taxon>
        <taxon>Rhodobacterales</taxon>
        <taxon>Roseobacteraceae</taxon>
        <taxon>Thalassococcus</taxon>
    </lineage>
</organism>
<evidence type="ECO:0000256" key="1">
    <source>
        <dbReference type="SAM" id="MobiDB-lite"/>
    </source>
</evidence>
<proteinExistence type="predicted"/>
<evidence type="ECO:0000313" key="2">
    <source>
        <dbReference type="EMBL" id="MBV2360233.1"/>
    </source>
</evidence>
<dbReference type="Proteomes" id="UP001166293">
    <property type="component" value="Unassembled WGS sequence"/>
</dbReference>
<keyword evidence="3" id="KW-1185">Reference proteome</keyword>
<dbReference type="RefSeq" id="WP_217778011.1">
    <property type="nucleotide sequence ID" value="NZ_JAHRWL010000001.1"/>
</dbReference>
<gene>
    <name evidence="2" type="ORF">KUH32_10640</name>
</gene>
<sequence>MTPTWAIVMTAREPAALVVANARWHLATGASEAHVYLDRADDPAAAMLAALPGCRVTVCDDAHWSAMRGRKGRPDSQMRRQSLNANHAQARSDAGWMLHLDADEFLWQDRPLADELALVSELGAELRFPVLERTMRHGETQNTLFAGRFRRVSPSAAGINRVIYGDKARFLRDGMFSHGSGKCAVPVRHGFHHYVHESVIDVDGKRVRPPSFRSTAARLLHFDGLTPLHWLVKILRYRRNPPDVQRQILPDHRFAQIDWALDRIADLPSALAAHAALLWMTEAEETRLRGFGLIDDRAFDPAPMLGDLAPALAPAAFDAALRAMEPELFALTGWT</sequence>
<name>A0ABS6N880_9RHOB</name>
<reference evidence="2" key="1">
    <citation type="submission" date="2021-06" db="EMBL/GenBank/DDBJ databases">
        <title>Thalassococcus sp. CAU 1522 isolated from sea sand, Republic of Korea.</title>
        <authorList>
            <person name="Kim W."/>
        </authorList>
    </citation>
    <scope>NUCLEOTIDE SEQUENCE</scope>
    <source>
        <strain evidence="2">CAU 1522</strain>
    </source>
</reference>
<comment type="caution">
    <text evidence="2">The sequence shown here is derived from an EMBL/GenBank/DDBJ whole genome shotgun (WGS) entry which is preliminary data.</text>
</comment>